<evidence type="ECO:0000256" key="1">
    <source>
        <dbReference type="ARBA" id="ARBA00023015"/>
    </source>
</evidence>
<keyword evidence="3" id="KW-0804">Transcription</keyword>
<protein>
    <submittedName>
        <fullName evidence="6">Acetate operon repressor</fullName>
    </submittedName>
</protein>
<dbReference type="AlphaFoldDB" id="A0A1Y5TLH2"/>
<dbReference type="Proteomes" id="UP000193200">
    <property type="component" value="Unassembled WGS sequence"/>
</dbReference>
<organism evidence="6 7">
    <name type="scientific">Oceanibacterium hippocampi</name>
    <dbReference type="NCBI Taxonomy" id="745714"/>
    <lineage>
        <taxon>Bacteria</taxon>
        <taxon>Pseudomonadati</taxon>
        <taxon>Pseudomonadota</taxon>
        <taxon>Alphaproteobacteria</taxon>
        <taxon>Sneathiellales</taxon>
        <taxon>Sneathiellaceae</taxon>
        <taxon>Oceanibacterium</taxon>
    </lineage>
</organism>
<dbReference type="Pfam" id="PF01614">
    <property type="entry name" value="IclR_C"/>
    <property type="match status" value="1"/>
</dbReference>
<dbReference type="InterPro" id="IPR029016">
    <property type="entry name" value="GAF-like_dom_sf"/>
</dbReference>
<feature type="domain" description="HTH iclR-type" evidence="4">
    <location>
        <begin position="1"/>
        <end position="63"/>
    </location>
</feature>
<dbReference type="PANTHER" id="PTHR30136">
    <property type="entry name" value="HELIX-TURN-HELIX TRANSCRIPTIONAL REGULATOR, ICLR FAMILY"/>
    <property type="match status" value="1"/>
</dbReference>
<evidence type="ECO:0000313" key="6">
    <source>
        <dbReference type="EMBL" id="SLN64825.1"/>
    </source>
</evidence>
<dbReference type="GO" id="GO:0003677">
    <property type="term" value="F:DNA binding"/>
    <property type="evidence" value="ECO:0007669"/>
    <property type="project" value="UniProtKB-KW"/>
</dbReference>
<dbReference type="GO" id="GO:0003700">
    <property type="term" value="F:DNA-binding transcription factor activity"/>
    <property type="evidence" value="ECO:0007669"/>
    <property type="project" value="TreeGrafter"/>
</dbReference>
<dbReference type="InterPro" id="IPR036390">
    <property type="entry name" value="WH_DNA-bd_sf"/>
</dbReference>
<evidence type="ECO:0000256" key="3">
    <source>
        <dbReference type="ARBA" id="ARBA00023163"/>
    </source>
</evidence>
<dbReference type="InterPro" id="IPR005471">
    <property type="entry name" value="Tscrpt_reg_IclR_N"/>
</dbReference>
<proteinExistence type="predicted"/>
<dbReference type="SMART" id="SM00346">
    <property type="entry name" value="HTH_ICLR"/>
    <property type="match status" value="1"/>
</dbReference>
<dbReference type="InParanoid" id="A0A1Y5TLH2"/>
<dbReference type="Gene3D" id="1.10.10.10">
    <property type="entry name" value="Winged helix-like DNA-binding domain superfamily/Winged helix DNA-binding domain"/>
    <property type="match status" value="1"/>
</dbReference>
<evidence type="ECO:0000259" key="5">
    <source>
        <dbReference type="PROSITE" id="PS51078"/>
    </source>
</evidence>
<name>A0A1Y5TLH2_9PROT</name>
<evidence type="ECO:0000259" key="4">
    <source>
        <dbReference type="PROSITE" id="PS51077"/>
    </source>
</evidence>
<dbReference type="InterPro" id="IPR036388">
    <property type="entry name" value="WH-like_DNA-bd_sf"/>
</dbReference>
<dbReference type="RefSeq" id="WP_085884264.1">
    <property type="nucleotide sequence ID" value="NZ_FWFR01000002.1"/>
</dbReference>
<dbReference type="PROSITE" id="PS51077">
    <property type="entry name" value="HTH_ICLR"/>
    <property type="match status" value="1"/>
</dbReference>
<keyword evidence="7" id="KW-1185">Reference proteome</keyword>
<keyword evidence="1" id="KW-0805">Transcription regulation</keyword>
<dbReference type="PANTHER" id="PTHR30136:SF35">
    <property type="entry name" value="HTH-TYPE TRANSCRIPTIONAL REGULATOR RV1719"/>
    <property type="match status" value="1"/>
</dbReference>
<dbReference type="Pfam" id="PF09339">
    <property type="entry name" value="HTH_IclR"/>
    <property type="match status" value="1"/>
</dbReference>
<dbReference type="InterPro" id="IPR050707">
    <property type="entry name" value="HTH_MetabolicPath_Reg"/>
</dbReference>
<dbReference type="EMBL" id="FWFR01000002">
    <property type="protein sequence ID" value="SLN64825.1"/>
    <property type="molecule type" value="Genomic_DNA"/>
</dbReference>
<dbReference type="InterPro" id="IPR011991">
    <property type="entry name" value="ArsR-like_HTH"/>
</dbReference>
<dbReference type="CDD" id="cd00090">
    <property type="entry name" value="HTH_ARSR"/>
    <property type="match status" value="1"/>
</dbReference>
<dbReference type="SUPFAM" id="SSF46785">
    <property type="entry name" value="Winged helix' DNA-binding domain"/>
    <property type="match status" value="1"/>
</dbReference>
<dbReference type="OrthoDB" id="9807558at2"/>
<dbReference type="InterPro" id="IPR014757">
    <property type="entry name" value="Tscrpt_reg_IclR_C"/>
</dbReference>
<accession>A0A1Y5TLH2</accession>
<sequence>MSSLENGIRILQCFSAERSELRVSEVAEHLGLPKSTVSRLMKTLAESGLIEPDPKRRGYGPGILAFELGNYFQKRLKLLDLVDEALSRLVDEYHATGYIGVLNGADIVLIRVRQGSYPVRLVLEPGYRGQAFATTIGRVLMARLPDAEVRALHPDPLSHPEAEYETDIDSLLSDLANIRRDGVAATFNTNFSGFCAIGCAVESADEPQAVAFSLSFPTSAADDEIIKRMKKSMLVEACEIGRRVKDKYWQEFRSVPEFDSKIVAVDGTRYTGRIGSIP</sequence>
<evidence type="ECO:0000256" key="2">
    <source>
        <dbReference type="ARBA" id="ARBA00023125"/>
    </source>
</evidence>
<dbReference type="FunFam" id="1.10.10.10:FF:000056">
    <property type="entry name" value="IclR family transcriptional regulator"/>
    <property type="match status" value="1"/>
</dbReference>
<dbReference type="Gene3D" id="3.30.450.40">
    <property type="match status" value="1"/>
</dbReference>
<reference evidence="6 7" key="1">
    <citation type="submission" date="2017-03" db="EMBL/GenBank/DDBJ databases">
        <authorList>
            <person name="Afonso C.L."/>
            <person name="Miller P.J."/>
            <person name="Scott M.A."/>
            <person name="Spackman E."/>
            <person name="Goraichik I."/>
            <person name="Dimitrov K.M."/>
            <person name="Suarez D.L."/>
            <person name="Swayne D.E."/>
        </authorList>
    </citation>
    <scope>NUCLEOTIDE SEQUENCE [LARGE SCALE GENOMIC DNA]</scope>
    <source>
        <strain evidence="6 7">CECT 7691</strain>
    </source>
</reference>
<gene>
    <name evidence="6" type="primary">iclR_2</name>
    <name evidence="6" type="ORF">OCH7691_02947</name>
</gene>
<feature type="domain" description="IclR-ED" evidence="5">
    <location>
        <begin position="64"/>
        <end position="246"/>
    </location>
</feature>
<evidence type="ECO:0000313" key="7">
    <source>
        <dbReference type="Proteomes" id="UP000193200"/>
    </source>
</evidence>
<keyword evidence="2" id="KW-0238">DNA-binding</keyword>
<dbReference type="SUPFAM" id="SSF55781">
    <property type="entry name" value="GAF domain-like"/>
    <property type="match status" value="1"/>
</dbReference>
<dbReference type="PROSITE" id="PS51078">
    <property type="entry name" value="ICLR_ED"/>
    <property type="match status" value="1"/>
</dbReference>
<dbReference type="GO" id="GO:0045892">
    <property type="term" value="P:negative regulation of DNA-templated transcription"/>
    <property type="evidence" value="ECO:0007669"/>
    <property type="project" value="TreeGrafter"/>
</dbReference>